<dbReference type="RefSeq" id="WP_106531935.1">
    <property type="nucleotide sequence ID" value="NZ_PYAT01000001.1"/>
</dbReference>
<protein>
    <submittedName>
        <fullName evidence="2">Uncharacterized protein</fullName>
    </submittedName>
</protein>
<dbReference type="AlphaFoldDB" id="A0A2P8H7E7"/>
<evidence type="ECO:0000256" key="1">
    <source>
        <dbReference type="SAM" id="Phobius"/>
    </source>
</evidence>
<accession>A0A2P8H7E7</accession>
<gene>
    <name evidence="2" type="ORF">B0H99_101396</name>
</gene>
<organism evidence="2 3">
    <name type="scientific">Planomicrobium soli</name>
    <dbReference type="NCBI Taxonomy" id="1176648"/>
    <lineage>
        <taxon>Bacteria</taxon>
        <taxon>Bacillati</taxon>
        <taxon>Bacillota</taxon>
        <taxon>Bacilli</taxon>
        <taxon>Bacillales</taxon>
        <taxon>Caryophanaceae</taxon>
        <taxon>Planomicrobium</taxon>
    </lineage>
</organism>
<dbReference type="Proteomes" id="UP000242682">
    <property type="component" value="Unassembled WGS sequence"/>
</dbReference>
<name>A0A2P8H7E7_9BACL</name>
<evidence type="ECO:0000313" key="2">
    <source>
        <dbReference type="EMBL" id="PSL42148.1"/>
    </source>
</evidence>
<sequence>MIKQILNDITSDQILNVVTAVTSLLAVIIALFALVLQFKFFNKERKPVIVPIIKEFTDQLLPDLNCDWETEEKIDEKFSNTKIKLTNYGGTTANIESYYYFFSNFKEVENELKRISDNDTTLIITKTKRPQSFKFIVQTKKVNMWFDEINATIKRGNILRVDEELEIYLPSYFMILSNFLLKEEDINILPELTLLIKYTDIDKKENILEYLIYWDFAMSLKHKGEGVWLNGALVAKPKKSLLKMLS</sequence>
<reference evidence="2 3" key="1">
    <citation type="submission" date="2018-03" db="EMBL/GenBank/DDBJ databases">
        <title>Genomic Encyclopedia of Type Strains, Phase III (KMG-III): the genomes of soil and plant-associated and newly described type strains.</title>
        <authorList>
            <person name="Whitman W."/>
        </authorList>
    </citation>
    <scope>NUCLEOTIDE SEQUENCE [LARGE SCALE GENOMIC DNA]</scope>
    <source>
        <strain evidence="2 3">CGMCC 1.12259</strain>
    </source>
</reference>
<keyword evidence="1" id="KW-1133">Transmembrane helix</keyword>
<proteinExistence type="predicted"/>
<feature type="transmembrane region" description="Helical" evidence="1">
    <location>
        <begin position="14"/>
        <end position="36"/>
    </location>
</feature>
<comment type="caution">
    <text evidence="2">The sequence shown here is derived from an EMBL/GenBank/DDBJ whole genome shotgun (WGS) entry which is preliminary data.</text>
</comment>
<keyword evidence="1" id="KW-0472">Membrane</keyword>
<evidence type="ECO:0000313" key="3">
    <source>
        <dbReference type="Proteomes" id="UP000242682"/>
    </source>
</evidence>
<dbReference type="EMBL" id="PYAT01000001">
    <property type="protein sequence ID" value="PSL42148.1"/>
    <property type="molecule type" value="Genomic_DNA"/>
</dbReference>
<keyword evidence="1" id="KW-0812">Transmembrane</keyword>
<keyword evidence="3" id="KW-1185">Reference proteome</keyword>